<comment type="caution">
    <text evidence="1">The sequence shown here is derived from an EMBL/GenBank/DDBJ whole genome shotgun (WGS) entry which is preliminary data.</text>
</comment>
<sequence length="38" mass="4242">MTGAERRHGAAFTGHVVVLSTDAVRLRRVKRENSSYGR</sequence>
<protein>
    <submittedName>
        <fullName evidence="1">Uncharacterized protein</fullName>
    </submittedName>
</protein>
<dbReference type="AlphaFoldDB" id="A0A5B0KNY3"/>
<evidence type="ECO:0000313" key="2">
    <source>
        <dbReference type="Proteomes" id="UP000325333"/>
    </source>
</evidence>
<dbReference type="EMBL" id="VEWN01000010">
    <property type="protein sequence ID" value="KAA1054332.1"/>
    <property type="molecule type" value="Genomic_DNA"/>
</dbReference>
<dbReference type="Proteomes" id="UP000325333">
    <property type="component" value="Unassembled WGS sequence"/>
</dbReference>
<organism evidence="1 2">
    <name type="scientific">Azospirillum argentinense</name>
    <dbReference type="NCBI Taxonomy" id="2970906"/>
    <lineage>
        <taxon>Bacteria</taxon>
        <taxon>Pseudomonadati</taxon>
        <taxon>Pseudomonadota</taxon>
        <taxon>Alphaproteobacteria</taxon>
        <taxon>Rhodospirillales</taxon>
        <taxon>Azospirillaceae</taxon>
        <taxon>Azospirillum</taxon>
    </lineage>
</organism>
<evidence type="ECO:0000313" key="1">
    <source>
        <dbReference type="EMBL" id="KAA1054332.1"/>
    </source>
</evidence>
<proteinExistence type="predicted"/>
<reference evidence="1 2" key="1">
    <citation type="submission" date="2019-07" db="EMBL/GenBank/DDBJ databases">
        <title>Genome sequencing of the stress-tolerant strain Azospirillum brasilense Az19.</title>
        <authorList>
            <person name="Maroniche G.A."/>
            <person name="Garcia J.E."/>
            <person name="Pagnussat L."/>
            <person name="Amenta M."/>
            <person name="Creus C.M."/>
        </authorList>
    </citation>
    <scope>NUCLEOTIDE SEQUENCE [LARGE SCALE GENOMIC DNA]</scope>
    <source>
        <strain evidence="1 2">Az19</strain>
    </source>
</reference>
<name>A0A5B0KNY3_9PROT</name>
<accession>A0A5B0KNY3</accession>
<gene>
    <name evidence="1" type="ORF">FH063_006588</name>
</gene>